<feature type="transmembrane region" description="Helical" evidence="4">
    <location>
        <begin position="205"/>
        <end position="225"/>
    </location>
</feature>
<accession>A0ABP1D822</accession>
<dbReference type="Pfam" id="PF07690">
    <property type="entry name" value="MFS_1"/>
    <property type="match status" value="1"/>
</dbReference>
<comment type="subcellular location">
    <subcellularLocation>
        <location evidence="1">Membrane</location>
        <topology evidence="1">Multi-pass membrane protein</topology>
    </subcellularLocation>
</comment>
<evidence type="ECO:0000256" key="4">
    <source>
        <dbReference type="SAM" id="Phobius"/>
    </source>
</evidence>
<name>A0ABP1D822_9APHY</name>
<gene>
    <name evidence="5" type="ORF">GFSPODELE1_LOCUS4809</name>
</gene>
<organism evidence="5 6">
    <name type="scientific">Somion occarium</name>
    <dbReference type="NCBI Taxonomy" id="3059160"/>
    <lineage>
        <taxon>Eukaryota</taxon>
        <taxon>Fungi</taxon>
        <taxon>Dikarya</taxon>
        <taxon>Basidiomycota</taxon>
        <taxon>Agaricomycotina</taxon>
        <taxon>Agaricomycetes</taxon>
        <taxon>Polyporales</taxon>
        <taxon>Cerrenaceae</taxon>
        <taxon>Somion</taxon>
    </lineage>
</organism>
<feature type="transmembrane region" description="Helical" evidence="4">
    <location>
        <begin position="414"/>
        <end position="434"/>
    </location>
</feature>
<evidence type="ECO:0000313" key="6">
    <source>
        <dbReference type="Proteomes" id="UP001497453"/>
    </source>
</evidence>
<dbReference type="PANTHER" id="PTHR11360">
    <property type="entry name" value="MONOCARBOXYLATE TRANSPORTER"/>
    <property type="match status" value="1"/>
</dbReference>
<feature type="transmembrane region" description="Helical" evidence="4">
    <location>
        <begin position="173"/>
        <end position="193"/>
    </location>
</feature>
<feature type="transmembrane region" description="Helical" evidence="4">
    <location>
        <begin position="377"/>
        <end position="394"/>
    </location>
</feature>
<dbReference type="InterPro" id="IPR036259">
    <property type="entry name" value="MFS_trans_sf"/>
</dbReference>
<dbReference type="Proteomes" id="UP001497453">
    <property type="component" value="Chromosome 3"/>
</dbReference>
<keyword evidence="6" id="KW-1185">Reference proteome</keyword>
<feature type="transmembrane region" description="Helical" evidence="4">
    <location>
        <begin position="111"/>
        <end position="132"/>
    </location>
</feature>
<feature type="transmembrane region" description="Helical" evidence="4">
    <location>
        <begin position="316"/>
        <end position="339"/>
    </location>
</feature>
<sequence length="443" mass="46909">MSETKADSLSATEKGLDEPAVSEAPSEAAKPPPGPTFPEGGLQAWLTVAGASLVQFCTFGYTNSFAVYQDFYVREYLNNKTSSQISWIGSVQLLLVLSTGFITGAAFDRGYFYYLMAGGTVLFAFCLFMLSLSQPHQYYQVFLSQGLGVGIALGMTYIPSLSVVAHYFSKKRAIAMGFVAAGSSLGATIHPIMLNNMFNNPKIGFVKGVRASAGMNLGLLVIACLMMRTRLPPKKAAAGILGIWGSAKDFIGDSAYVCAVCGGILSITGFYFPLFYLQLNAITHGLDVTFAFYAVAILNGVSVIGRILPTFVAARFGVINMLAFCMYSCSILVFGLLGVKTVGGTVAFSVIFGLFGGGLVTLLAPVYSSLSRDVSEIGARMGIAFTFLGFGGLAGPPIEGALLGSNTTWWKPSIFAGICLAGGGTFMSLARTIAAKRKSRWNV</sequence>
<keyword evidence="4" id="KW-0812">Transmembrane</keyword>
<feature type="transmembrane region" description="Helical" evidence="4">
    <location>
        <begin position="345"/>
        <end position="365"/>
    </location>
</feature>
<dbReference type="SUPFAM" id="SSF103473">
    <property type="entry name" value="MFS general substrate transporter"/>
    <property type="match status" value="1"/>
</dbReference>
<evidence type="ECO:0000256" key="3">
    <source>
        <dbReference type="SAM" id="MobiDB-lite"/>
    </source>
</evidence>
<evidence type="ECO:0000256" key="2">
    <source>
        <dbReference type="ARBA" id="ARBA00006727"/>
    </source>
</evidence>
<evidence type="ECO:0000313" key="5">
    <source>
        <dbReference type="EMBL" id="CAL1704013.1"/>
    </source>
</evidence>
<comment type="similarity">
    <text evidence="2">Belongs to the major facilitator superfamily. Monocarboxylate porter (TC 2.A.1.13) family.</text>
</comment>
<keyword evidence="4" id="KW-0472">Membrane</keyword>
<protein>
    <recommendedName>
        <fullName evidence="7">MFS general substrate transporter</fullName>
    </recommendedName>
</protein>
<feature type="transmembrane region" description="Helical" evidence="4">
    <location>
        <begin position="290"/>
        <end position="309"/>
    </location>
</feature>
<dbReference type="PANTHER" id="PTHR11360:SF234">
    <property type="entry name" value="MFS-TYPE TRANSPORTER DBAD-RELATED"/>
    <property type="match status" value="1"/>
</dbReference>
<proteinExistence type="inferred from homology"/>
<evidence type="ECO:0000256" key="1">
    <source>
        <dbReference type="ARBA" id="ARBA00004141"/>
    </source>
</evidence>
<feature type="compositionally biased region" description="Low complexity" evidence="3">
    <location>
        <begin position="18"/>
        <end position="29"/>
    </location>
</feature>
<keyword evidence="4" id="KW-1133">Transmembrane helix</keyword>
<evidence type="ECO:0008006" key="7">
    <source>
        <dbReference type="Google" id="ProtNLM"/>
    </source>
</evidence>
<feature type="region of interest" description="Disordered" evidence="3">
    <location>
        <begin position="1"/>
        <end position="33"/>
    </location>
</feature>
<reference evidence="6" key="1">
    <citation type="submission" date="2024-04" db="EMBL/GenBank/DDBJ databases">
        <authorList>
            <person name="Shaw F."/>
            <person name="Minotto A."/>
        </authorList>
    </citation>
    <scope>NUCLEOTIDE SEQUENCE [LARGE SCALE GENOMIC DNA]</scope>
</reference>
<feature type="transmembrane region" description="Helical" evidence="4">
    <location>
        <begin position="138"/>
        <end position="161"/>
    </location>
</feature>
<feature type="transmembrane region" description="Helical" evidence="4">
    <location>
        <begin position="85"/>
        <end position="104"/>
    </location>
</feature>
<dbReference type="InterPro" id="IPR011701">
    <property type="entry name" value="MFS"/>
</dbReference>
<dbReference type="Gene3D" id="1.20.1250.20">
    <property type="entry name" value="MFS general substrate transporter like domains"/>
    <property type="match status" value="2"/>
</dbReference>
<feature type="transmembrane region" description="Helical" evidence="4">
    <location>
        <begin position="255"/>
        <end position="278"/>
    </location>
</feature>
<dbReference type="EMBL" id="OZ037946">
    <property type="protein sequence ID" value="CAL1704013.1"/>
    <property type="molecule type" value="Genomic_DNA"/>
</dbReference>
<dbReference type="InterPro" id="IPR050327">
    <property type="entry name" value="Proton-linked_MCT"/>
</dbReference>